<comment type="caution">
    <text evidence="1">The sequence shown here is derived from an EMBL/GenBank/DDBJ whole genome shotgun (WGS) entry which is preliminary data.</text>
</comment>
<keyword evidence="2" id="KW-1185">Reference proteome</keyword>
<sequence>MASDDSVKDSVKDSVERGARYSRRVVLLSADPAAEDGRPGELGRALARVGWDVLLLRPLTEGGPRSYTRVDDVRVMRVPAPAPYVEQARRLSKALAGMRGRRFTPAWWRRQARRAQLRGYTALRDTAAAWNRGRARLHGRVGGPWARPGQLAAAYPPLVEAFAPDAIHACDDLVLPAALAAKQAVGGACRLLADAPGVGAARRSKLYARVDRLIREQPADLAARYPELVGVTPPREPGSARTAIAGDTAAPYLTIGPTNMAGQGYAWARAVAEHLPGVRSEALMLRREKGGLLFECDELIPLGGWDDPRWQLRRMATVLDGRTHVLAENLKGVFGSLNGSFLTGDVPELIRAGIRFGVVFHGSEIRNPARHAELEPFSPFTDPECERTKQLQQLVERTEKALERFEGPRFVSTPDLIDDVPDARWLPVVVDLDAWTPGPPPLERERPVVIHAPTNPFLKGTDLIEPVVRRLHDKGVIEYRRLEKVPPAELVAFVQDADIVLDHFVIGNYSVLTCQAMAAGRVTVCHVHERVRKRVPAEIPVVEADPTTIGEVLEWILAERDQARALAAAGPGFVREFHDGRMSAAVLAGFLGVADAPGLPSPAGFLTGDGRGG</sequence>
<dbReference type="PATRIC" id="fig|1469144.10.peg.3683"/>
<protein>
    <submittedName>
        <fullName evidence="1">Uncharacterized protein</fullName>
    </submittedName>
</protein>
<dbReference type="RefSeq" id="WP_066889367.1">
    <property type="nucleotide sequence ID" value="NZ_LAXD01000001.1"/>
</dbReference>
<accession>A0A132MWV6</accession>
<gene>
    <name evidence="1" type="ORF">LI90_3431</name>
</gene>
<proteinExistence type="predicted"/>
<evidence type="ECO:0000313" key="1">
    <source>
        <dbReference type="EMBL" id="KWX02388.1"/>
    </source>
</evidence>
<dbReference type="EMBL" id="LAXD01000001">
    <property type="protein sequence ID" value="KWX02388.1"/>
    <property type="molecule type" value="Genomic_DNA"/>
</dbReference>
<dbReference type="SUPFAM" id="SSF53756">
    <property type="entry name" value="UDP-Glycosyltransferase/glycogen phosphorylase"/>
    <property type="match status" value="1"/>
</dbReference>
<dbReference type="OrthoDB" id="3318784at2"/>
<organism evidence="1 2">
    <name type="scientific">Carbonactinospora thermoautotrophica</name>
    <dbReference type="NCBI Taxonomy" id="1469144"/>
    <lineage>
        <taxon>Bacteria</taxon>
        <taxon>Bacillati</taxon>
        <taxon>Actinomycetota</taxon>
        <taxon>Actinomycetes</taxon>
        <taxon>Kitasatosporales</taxon>
        <taxon>Carbonactinosporaceae</taxon>
        <taxon>Carbonactinospora</taxon>
    </lineage>
</organism>
<dbReference type="AlphaFoldDB" id="A0A132MWV6"/>
<dbReference type="STRING" id="1469144.LI90_3431"/>
<name>A0A132MWV6_9ACTN</name>
<dbReference type="Proteomes" id="UP000070188">
    <property type="component" value="Unassembled WGS sequence"/>
</dbReference>
<reference evidence="2" key="1">
    <citation type="submission" date="2015-04" db="EMBL/GenBank/DDBJ databases">
        <title>Physiological reanalysis, assessment of diazotrophy, and genome sequences of multiple isolates of Streptomyces thermoautotrophicus.</title>
        <authorList>
            <person name="MacKellar D.C."/>
            <person name="Lieber L."/>
            <person name="Norman J."/>
            <person name="Bolger A."/>
            <person name="Tobin C."/>
            <person name="Murray J.W."/>
            <person name="Chang R."/>
            <person name="Ford T."/>
            <person name="Nguyen P.Q."/>
            <person name="Woodward J."/>
            <person name="Permingeat H."/>
            <person name="Joshi N.S."/>
            <person name="Silver P.A."/>
            <person name="Usadel B."/>
            <person name="Rutherford A.W."/>
            <person name="Friesen M."/>
            <person name="Prell J."/>
        </authorList>
    </citation>
    <scope>NUCLEOTIDE SEQUENCE [LARGE SCALE GENOMIC DNA]</scope>
    <source>
        <strain evidence="2">H1</strain>
    </source>
</reference>
<evidence type="ECO:0000313" key="2">
    <source>
        <dbReference type="Proteomes" id="UP000070188"/>
    </source>
</evidence>
<dbReference type="Gene3D" id="3.40.50.2000">
    <property type="entry name" value="Glycogen Phosphorylase B"/>
    <property type="match status" value="1"/>
</dbReference>